<protein>
    <submittedName>
        <fullName evidence="2">Uncharacterized protein</fullName>
    </submittedName>
</protein>
<reference evidence="2 3" key="1">
    <citation type="journal article" date="2019" name="Sci. Transl. Med.">
        <title>Quorum sensing between bacterial species on the skin protects against epidermal injury in atopic dermatitis.</title>
        <authorList>
            <person name="Williams M.R."/>
        </authorList>
    </citation>
    <scope>NUCLEOTIDE SEQUENCE [LARGE SCALE GENOMIC DNA]</scope>
    <source>
        <strain evidence="2 3">E7</strain>
    </source>
</reference>
<gene>
    <name evidence="2" type="ORF">EQ812_02100</name>
</gene>
<evidence type="ECO:0000313" key="3">
    <source>
        <dbReference type="Proteomes" id="UP000293637"/>
    </source>
</evidence>
<evidence type="ECO:0000313" key="2">
    <source>
        <dbReference type="EMBL" id="TBW73619.1"/>
    </source>
</evidence>
<name>A0A4Q9WE85_STALU</name>
<dbReference type="AlphaFoldDB" id="A0A4Q9WE85"/>
<organism evidence="2 3">
    <name type="scientific">Staphylococcus lugdunensis</name>
    <dbReference type="NCBI Taxonomy" id="28035"/>
    <lineage>
        <taxon>Bacteria</taxon>
        <taxon>Bacillati</taxon>
        <taxon>Bacillota</taxon>
        <taxon>Bacilli</taxon>
        <taxon>Bacillales</taxon>
        <taxon>Staphylococcaceae</taxon>
        <taxon>Staphylococcus</taxon>
    </lineage>
</organism>
<dbReference type="Proteomes" id="UP000293637">
    <property type="component" value="Unassembled WGS sequence"/>
</dbReference>
<feature type="region of interest" description="Disordered" evidence="1">
    <location>
        <begin position="44"/>
        <end position="91"/>
    </location>
</feature>
<evidence type="ECO:0000256" key="1">
    <source>
        <dbReference type="SAM" id="MobiDB-lite"/>
    </source>
</evidence>
<accession>A0A4Q9WE85</accession>
<sequence length="91" mass="10821">MLNVSTLSQRDKKIRNTILIKSNINKTYFSKTLERLEYRGPNKETFDKKANGQRKLGWGPNKEAFKKKANKQRELGWPQQREFRQEIPQAQ</sequence>
<comment type="caution">
    <text evidence="2">The sequence shown here is derived from an EMBL/GenBank/DDBJ whole genome shotgun (WGS) entry which is preliminary data.</text>
</comment>
<dbReference type="EMBL" id="SCHB01000001">
    <property type="protein sequence ID" value="TBW73619.1"/>
    <property type="molecule type" value="Genomic_DNA"/>
</dbReference>
<feature type="compositionally biased region" description="Basic and acidic residues" evidence="1">
    <location>
        <begin position="63"/>
        <end position="74"/>
    </location>
</feature>
<proteinExistence type="predicted"/>